<evidence type="ECO:0000256" key="1">
    <source>
        <dbReference type="SAM" id="SignalP"/>
    </source>
</evidence>
<keyword evidence="3" id="KW-1185">Reference proteome</keyword>
<dbReference type="AlphaFoldDB" id="C6XNA5"/>
<organism evidence="2 3">
    <name type="scientific">Hirschia baltica (strain ATCC 49814 / DSM 5838 / IFAM 1418)</name>
    <dbReference type="NCBI Taxonomy" id="582402"/>
    <lineage>
        <taxon>Bacteria</taxon>
        <taxon>Pseudomonadati</taxon>
        <taxon>Pseudomonadota</taxon>
        <taxon>Alphaproteobacteria</taxon>
        <taxon>Hyphomonadales</taxon>
        <taxon>Hyphomonadaceae</taxon>
        <taxon>Hirschia</taxon>
    </lineage>
</organism>
<dbReference type="PROSITE" id="PS51257">
    <property type="entry name" value="PROKAR_LIPOPROTEIN"/>
    <property type="match status" value="1"/>
</dbReference>
<proteinExistence type="predicted"/>
<gene>
    <name evidence="2" type="ordered locus">Hbal_2369</name>
</gene>
<dbReference type="eggNOG" id="ENOG5032U4X">
    <property type="taxonomic scope" value="Bacteria"/>
</dbReference>
<feature type="chain" id="PRO_5002973935" description="Lipoprotein" evidence="1">
    <location>
        <begin position="20"/>
        <end position="264"/>
    </location>
</feature>
<dbReference type="KEGG" id="hba:Hbal_2369"/>
<evidence type="ECO:0000313" key="3">
    <source>
        <dbReference type="Proteomes" id="UP000002745"/>
    </source>
</evidence>
<evidence type="ECO:0000313" key="2">
    <source>
        <dbReference type="EMBL" id="ACT60049.1"/>
    </source>
</evidence>
<name>C6XNA5_HIRBI</name>
<feature type="signal peptide" evidence="1">
    <location>
        <begin position="1"/>
        <end position="19"/>
    </location>
</feature>
<protein>
    <recommendedName>
        <fullName evidence="4">Lipoprotein</fullName>
    </recommendedName>
</protein>
<dbReference type="STRING" id="582402.Hbal_2369"/>
<evidence type="ECO:0008006" key="4">
    <source>
        <dbReference type="Google" id="ProtNLM"/>
    </source>
</evidence>
<sequence>MRYFAIALTACLAAACATTKTVSEDTATETTIEDVSSETLSEQDAKLSDYYATGWAVTGGWPGEYPAGFSILEENIVLEAHSRMHPLTPANVKCPVPQYATYQQWNIPRSQADNLNFQVATKIFNITITQDTTIEYPDNELAYRPKKLSLKTGDQLSYLRYLGEGFAIVEFEGKEYEIDEAGLHGVSDIDNSDNPDRNGEDLWLELTCADAKATRAWVLYDEVIRQDGVGPTPIIGYGESQDITQDDVQSIIEMMAINAEFGGH</sequence>
<dbReference type="OrthoDB" id="7618452at2"/>
<dbReference type="EMBL" id="CP001678">
    <property type="protein sequence ID" value="ACT60049.1"/>
    <property type="molecule type" value="Genomic_DNA"/>
</dbReference>
<reference evidence="3" key="1">
    <citation type="journal article" date="2011" name="J. Bacteriol.">
        <title>Genome sequences of eight morphologically diverse alphaproteobacteria.</title>
        <authorList>
            <consortium name="US DOE Joint Genome Institute"/>
            <person name="Brown P.J."/>
            <person name="Kysela D.T."/>
            <person name="Buechlein A."/>
            <person name="Hemmerich C."/>
            <person name="Brun Y.V."/>
        </authorList>
    </citation>
    <scope>NUCLEOTIDE SEQUENCE [LARGE SCALE GENOMIC DNA]</scope>
    <source>
        <strain evidence="3">ATCC 49814 / DSM 5838 / IFAM 1418</strain>
    </source>
</reference>
<dbReference type="RefSeq" id="WP_015828199.1">
    <property type="nucleotide sequence ID" value="NC_012982.1"/>
</dbReference>
<accession>C6XNA5</accession>
<keyword evidence="1" id="KW-0732">Signal</keyword>
<dbReference type="Proteomes" id="UP000002745">
    <property type="component" value="Chromosome"/>
</dbReference>
<dbReference type="HOGENOM" id="CLU_1052799_0_0_5"/>